<accession>A0A132EML9</accession>
<dbReference type="RefSeq" id="WP_060239207.1">
    <property type="nucleotide sequence ID" value="NZ_LPJR01000002.1"/>
</dbReference>
<evidence type="ECO:0000313" key="2">
    <source>
        <dbReference type="Proteomes" id="UP000062912"/>
    </source>
</evidence>
<organism evidence="1 2">
    <name type="scientific">Burkholderia pseudomultivorans</name>
    <dbReference type="NCBI Taxonomy" id="1207504"/>
    <lineage>
        <taxon>Bacteria</taxon>
        <taxon>Pseudomonadati</taxon>
        <taxon>Pseudomonadota</taxon>
        <taxon>Betaproteobacteria</taxon>
        <taxon>Burkholderiales</taxon>
        <taxon>Burkholderiaceae</taxon>
        <taxon>Burkholderia</taxon>
        <taxon>Burkholderia cepacia complex</taxon>
    </lineage>
</organism>
<gene>
    <name evidence="1" type="ORF">WT56_34305</name>
</gene>
<protein>
    <submittedName>
        <fullName evidence="1">Uncharacterized protein</fullName>
    </submittedName>
</protein>
<evidence type="ECO:0000313" key="1">
    <source>
        <dbReference type="EMBL" id="KWF37414.1"/>
    </source>
</evidence>
<sequence>MTVLIEEKNDVHHDDIRQPIKIPRRDWMRLPENHRDVQNEQLYVLSSVSRRPAFVRAVLI</sequence>
<comment type="caution">
    <text evidence="1">The sequence shown here is derived from an EMBL/GenBank/DDBJ whole genome shotgun (WGS) entry which is preliminary data.</text>
</comment>
<dbReference type="AlphaFoldDB" id="A0A132EML9"/>
<reference evidence="1 2" key="1">
    <citation type="submission" date="2015-11" db="EMBL/GenBank/DDBJ databases">
        <title>Expanding the genomic diversity of Burkholderia species for the development of highly accurate diagnostics.</title>
        <authorList>
            <person name="Sahl J."/>
            <person name="Keim P."/>
            <person name="Wagner D."/>
        </authorList>
    </citation>
    <scope>NUCLEOTIDE SEQUENCE [LARGE SCALE GENOMIC DNA]</scope>
    <source>
        <strain evidence="1 2">MSMB368WGS</strain>
    </source>
</reference>
<dbReference type="Proteomes" id="UP000062912">
    <property type="component" value="Unassembled WGS sequence"/>
</dbReference>
<name>A0A132EML9_9BURK</name>
<dbReference type="EMBL" id="LPJR01000002">
    <property type="protein sequence ID" value="KWF37414.1"/>
    <property type="molecule type" value="Genomic_DNA"/>
</dbReference>
<proteinExistence type="predicted"/>